<dbReference type="GO" id="GO:0008499">
    <property type="term" value="F:N-acetyl-beta-D-glucosaminide beta-(1,3)-galactosyltransferase activity"/>
    <property type="evidence" value="ECO:0007669"/>
    <property type="project" value="TreeGrafter"/>
</dbReference>
<gene>
    <name evidence="14" type="ORF">PECUL_23A061709</name>
</gene>
<evidence type="ECO:0000256" key="4">
    <source>
        <dbReference type="ARBA" id="ARBA00022676"/>
    </source>
</evidence>
<dbReference type="EC" id="2.4.1.-" evidence="13"/>
<reference evidence="14" key="1">
    <citation type="submission" date="2022-03" db="EMBL/GenBank/DDBJ databases">
        <authorList>
            <person name="Alioto T."/>
            <person name="Alioto T."/>
            <person name="Gomez Garrido J."/>
        </authorList>
    </citation>
    <scope>NUCLEOTIDE SEQUENCE</scope>
</reference>
<dbReference type="PANTHER" id="PTHR11214">
    <property type="entry name" value="BETA-1,3-N-ACETYLGLUCOSAMINYLTRANSFERASE"/>
    <property type="match status" value="1"/>
</dbReference>
<comment type="subcellular location">
    <subcellularLocation>
        <location evidence="1 13">Golgi apparatus membrane</location>
        <topology evidence="1 13">Single-pass type II membrane protein</topology>
    </subcellularLocation>
</comment>
<dbReference type="EMBL" id="OW240914">
    <property type="protein sequence ID" value="CAH2273075.1"/>
    <property type="molecule type" value="Genomic_DNA"/>
</dbReference>
<dbReference type="GO" id="GO:0006493">
    <property type="term" value="P:protein O-linked glycosylation"/>
    <property type="evidence" value="ECO:0007669"/>
    <property type="project" value="TreeGrafter"/>
</dbReference>
<keyword evidence="10" id="KW-0443">Lipid metabolism</keyword>
<dbReference type="PANTHER" id="PTHR11214:SF151">
    <property type="entry name" value="HEXOSYLTRANSFERASE"/>
    <property type="match status" value="1"/>
</dbReference>
<evidence type="ECO:0000256" key="12">
    <source>
        <dbReference type="ARBA" id="ARBA00023180"/>
    </source>
</evidence>
<dbReference type="Proteomes" id="UP001295444">
    <property type="component" value="Chromosome 03"/>
</dbReference>
<evidence type="ECO:0000313" key="14">
    <source>
        <dbReference type="EMBL" id="CAH2273075.1"/>
    </source>
</evidence>
<keyword evidence="7" id="KW-0735">Signal-anchor</keyword>
<evidence type="ECO:0000256" key="8">
    <source>
        <dbReference type="ARBA" id="ARBA00022989"/>
    </source>
</evidence>
<evidence type="ECO:0000256" key="3">
    <source>
        <dbReference type="ARBA" id="ARBA00008661"/>
    </source>
</evidence>
<dbReference type="GO" id="GO:0006629">
    <property type="term" value="P:lipid metabolic process"/>
    <property type="evidence" value="ECO:0007669"/>
    <property type="project" value="UniProtKB-KW"/>
</dbReference>
<comment type="pathway">
    <text evidence="2">Protein modification; protein glycosylation.</text>
</comment>
<proteinExistence type="inferred from homology"/>
<evidence type="ECO:0000256" key="1">
    <source>
        <dbReference type="ARBA" id="ARBA00004323"/>
    </source>
</evidence>
<dbReference type="InterPro" id="IPR002659">
    <property type="entry name" value="Glyco_trans_31"/>
</dbReference>
<organism evidence="14 15">
    <name type="scientific">Pelobates cultripes</name>
    <name type="common">Western spadefoot toad</name>
    <dbReference type="NCBI Taxonomy" id="61616"/>
    <lineage>
        <taxon>Eukaryota</taxon>
        <taxon>Metazoa</taxon>
        <taxon>Chordata</taxon>
        <taxon>Craniata</taxon>
        <taxon>Vertebrata</taxon>
        <taxon>Euteleostomi</taxon>
        <taxon>Amphibia</taxon>
        <taxon>Batrachia</taxon>
        <taxon>Anura</taxon>
        <taxon>Pelobatoidea</taxon>
        <taxon>Pelobatidae</taxon>
        <taxon>Pelobates</taxon>
    </lineage>
</organism>
<dbReference type="Pfam" id="PF01762">
    <property type="entry name" value="Galactosyl_T"/>
    <property type="match status" value="1"/>
</dbReference>
<evidence type="ECO:0000313" key="15">
    <source>
        <dbReference type="Proteomes" id="UP001295444"/>
    </source>
</evidence>
<protein>
    <recommendedName>
        <fullName evidence="13">Hexosyltransferase</fullName>
        <ecNumber evidence="13">2.4.1.-</ecNumber>
    </recommendedName>
</protein>
<dbReference type="AlphaFoldDB" id="A0AAD1VXZ7"/>
<keyword evidence="11" id="KW-0472">Membrane</keyword>
<keyword evidence="9 13" id="KW-0333">Golgi apparatus</keyword>
<feature type="non-terminal residue" evidence="14">
    <location>
        <position position="1"/>
    </location>
</feature>
<keyword evidence="4 13" id="KW-0328">Glycosyltransferase</keyword>
<evidence type="ECO:0000256" key="6">
    <source>
        <dbReference type="ARBA" id="ARBA00022692"/>
    </source>
</evidence>
<evidence type="ECO:0000256" key="7">
    <source>
        <dbReference type="ARBA" id="ARBA00022968"/>
    </source>
</evidence>
<evidence type="ECO:0000256" key="9">
    <source>
        <dbReference type="ARBA" id="ARBA00023034"/>
    </source>
</evidence>
<keyword evidence="5" id="KW-0808">Transferase</keyword>
<dbReference type="GO" id="GO:0000139">
    <property type="term" value="C:Golgi membrane"/>
    <property type="evidence" value="ECO:0007669"/>
    <property type="project" value="UniProtKB-SubCell"/>
</dbReference>
<evidence type="ECO:0000256" key="11">
    <source>
        <dbReference type="ARBA" id="ARBA00023136"/>
    </source>
</evidence>
<evidence type="ECO:0000256" key="10">
    <source>
        <dbReference type="ARBA" id="ARBA00023098"/>
    </source>
</evidence>
<dbReference type="Gene3D" id="3.90.550.50">
    <property type="match status" value="1"/>
</dbReference>
<keyword evidence="8" id="KW-1133">Transmembrane helix</keyword>
<keyword evidence="6" id="KW-0812">Transmembrane</keyword>
<accession>A0AAD1VXZ7</accession>
<evidence type="ECO:0000256" key="5">
    <source>
        <dbReference type="ARBA" id="ARBA00022679"/>
    </source>
</evidence>
<feature type="non-terminal residue" evidence="14">
    <location>
        <position position="282"/>
    </location>
</feature>
<evidence type="ECO:0000256" key="13">
    <source>
        <dbReference type="RuleBase" id="RU363063"/>
    </source>
</evidence>
<comment type="similarity">
    <text evidence="3 13">Belongs to the glycosyltransferase 31 family.</text>
</comment>
<name>A0AAD1VXZ7_PELCU</name>
<keyword evidence="15" id="KW-1185">Reference proteome</keyword>
<dbReference type="FunFam" id="3.90.550.50:FF:000001">
    <property type="entry name" value="Hexosyltransferase"/>
    <property type="match status" value="1"/>
</dbReference>
<keyword evidence="12" id="KW-0325">Glycoprotein</keyword>
<evidence type="ECO:0000256" key="2">
    <source>
        <dbReference type="ARBA" id="ARBA00004922"/>
    </source>
</evidence>
<sequence length="282" mass="32699">IRNAIRETWGNENNYNDVPVVRVFLVATSPHRPEAVQRMLEEESEYYGDIIQQDFLDTYYNLTLKTLMGMEWVAKFCSSASYMIKIDSDMFLNVEYLIHQVLRPELPVQTNYFTGQIYSNKRPIRSKANKWYMPPEIYPNKTYPPFCVGSGYVFSADLAKKIYEIAQVVPAIPLEDVFMGICLYVLNIAPTYTPGNVFNRYGINYNLASMAECLLVYKYECLGNDTRVCGRLGGLQVDYTLYGTIGGSHLLRKHIHCHYNMVRHWILIAQYNSWLILTVQEK</sequence>